<evidence type="ECO:0000313" key="14">
    <source>
        <dbReference type="EMBL" id="PPI88880.1"/>
    </source>
</evidence>
<dbReference type="GO" id="GO:0015990">
    <property type="term" value="P:electron transport coupled proton transport"/>
    <property type="evidence" value="ECO:0007669"/>
    <property type="project" value="TreeGrafter"/>
</dbReference>
<dbReference type="GO" id="GO:0003954">
    <property type="term" value="F:NADH dehydrogenase activity"/>
    <property type="evidence" value="ECO:0007669"/>
    <property type="project" value="TreeGrafter"/>
</dbReference>
<feature type="transmembrane region" description="Helical" evidence="12">
    <location>
        <begin position="140"/>
        <end position="159"/>
    </location>
</feature>
<evidence type="ECO:0000256" key="5">
    <source>
        <dbReference type="ARBA" id="ARBA00022989"/>
    </source>
</evidence>
<evidence type="ECO:0000256" key="2">
    <source>
        <dbReference type="ARBA" id="ARBA00009025"/>
    </source>
</evidence>
<dbReference type="AlphaFoldDB" id="A0A2P5T2V8"/>
<dbReference type="NCBIfam" id="NF004498">
    <property type="entry name" value="PRK05846.1-1"/>
    <property type="match status" value="1"/>
</dbReference>
<dbReference type="InterPro" id="IPR003918">
    <property type="entry name" value="NADH_UbQ_OxRdtase"/>
</dbReference>
<dbReference type="OrthoDB" id="9768329at2"/>
<dbReference type="EMBL" id="PDKR01000001">
    <property type="protein sequence ID" value="PPI88880.1"/>
    <property type="molecule type" value="Genomic_DNA"/>
</dbReference>
<dbReference type="RefSeq" id="WP_136132306.1">
    <property type="nucleotide sequence ID" value="NZ_PDKR01000001.1"/>
</dbReference>
<reference evidence="14 15" key="1">
    <citation type="journal article" date="2018" name="Genome Biol. Evol.">
        <title>Cladogenesis and Genomic Streamlining in Extracellular Endosymbionts of Tropical Stink Bugs.</title>
        <authorList>
            <person name="Otero-Bravo A."/>
            <person name="Goffredi S."/>
            <person name="Sabree Z.L."/>
        </authorList>
    </citation>
    <scope>NUCLEOTIDE SEQUENCE [LARGE SCALE GENOMIC DNA]</scope>
    <source>
        <strain evidence="14 15">SoEO</strain>
    </source>
</reference>
<feature type="transmembrane region" description="Helical" evidence="12">
    <location>
        <begin position="282"/>
        <end position="302"/>
    </location>
</feature>
<feature type="transmembrane region" description="Helical" evidence="12">
    <location>
        <begin position="116"/>
        <end position="134"/>
    </location>
</feature>
<keyword evidence="4 11" id="KW-0812">Transmembrane</keyword>
<comment type="function">
    <text evidence="7">NDH-1 shuttles electrons from NADH, via FMN and iron-sulfur (Fe-S) centers, to quinones in the respiratory chain. Couples the redox reaction to proton translocation (for every two electrons transferred, four hydrogen ions are translocated across the cytoplasmic membrane), and thus conserves the redox energy in a proton gradient.</text>
</comment>
<dbReference type="Proteomes" id="UP000295937">
    <property type="component" value="Unassembled WGS sequence"/>
</dbReference>
<evidence type="ECO:0000256" key="6">
    <source>
        <dbReference type="ARBA" id="ARBA00023136"/>
    </source>
</evidence>
<feature type="transmembrane region" description="Helical" evidence="12">
    <location>
        <begin position="314"/>
        <end position="331"/>
    </location>
</feature>
<feature type="transmembrane region" description="Helical" evidence="12">
    <location>
        <begin position="174"/>
        <end position="197"/>
    </location>
</feature>
<feature type="transmembrane region" description="Helical" evidence="12">
    <location>
        <begin position="257"/>
        <end position="276"/>
    </location>
</feature>
<evidence type="ECO:0000256" key="4">
    <source>
        <dbReference type="ARBA" id="ARBA00022692"/>
    </source>
</evidence>
<evidence type="ECO:0000256" key="3">
    <source>
        <dbReference type="ARBA" id="ARBA00019906"/>
    </source>
</evidence>
<sequence>MLLPWLIMIPFIGGLLCGLTGYFSIKTPRFVAITTVGLILLILLRIWINGYFANIEVIGIPQWQLTYCIPWISRFGINFDLALDGLSFLMLVLTGFLGTIAVLCSWNEIEKNQGFFYLNLMFIVGSVIGVFLSVDMFLFFLFWEIMLVPMYFLISLWGYKSSDIETRVNAATKFFIYAQISSLILLVSIIGLSLVYYKSTGIWTFSYEKLLKTTMSHDLEYVLMLGFFISFAIKIPIVPFHGWLLDAQSQTPTSGSVDLIGILIKTAIYGLVRFNLPLFPHASIEFASIRMWLGIITIFYGAWMAFSQTDMKRLISYTSISHMGFILIATGTNSELAFQGIVIQLLSHSISAAALFILCGQLYERLNTRDIKKMGGLWSKIKLIPGLSIFFIASNLGLPGTGNFIGEFLILIGCFKTMPMIVIIATFSLIFSSVYSLVMMYRIYYGKSVINIDISGMSSRELLIIGILMIFLLLLGTYPQPILDISSTPIINIHKWLNVSIPTTGL</sequence>
<accession>A0A2P5T2V8</accession>
<evidence type="ECO:0000259" key="13">
    <source>
        <dbReference type="Pfam" id="PF00361"/>
    </source>
</evidence>
<feature type="domain" description="NADH:quinone oxidoreductase/Mrp antiporter transmembrane" evidence="13">
    <location>
        <begin position="133"/>
        <end position="430"/>
    </location>
</feature>
<proteinExistence type="inferred from homology"/>
<comment type="subcellular location">
    <subcellularLocation>
        <location evidence="1">Endomembrane system</location>
        <topology evidence="1">Multi-pass membrane protein</topology>
    </subcellularLocation>
    <subcellularLocation>
        <location evidence="11">Membrane</location>
        <topology evidence="11">Multi-pass membrane protein</topology>
    </subcellularLocation>
</comment>
<comment type="similarity">
    <text evidence="2">Belongs to the complex I subunit 4 family.</text>
</comment>
<protein>
    <recommendedName>
        <fullName evidence="3">NADH-quinone oxidoreductase subunit M</fullName>
    </recommendedName>
    <alternativeName>
        <fullName evidence="9">NADH dehydrogenase I subunit M</fullName>
    </alternativeName>
    <alternativeName>
        <fullName evidence="10">NDH-1 subunit M</fullName>
    </alternativeName>
</protein>
<evidence type="ECO:0000256" key="8">
    <source>
        <dbReference type="ARBA" id="ARBA00025811"/>
    </source>
</evidence>
<dbReference type="NCBIfam" id="TIGR01972">
    <property type="entry name" value="NDH_I_M"/>
    <property type="match status" value="1"/>
</dbReference>
<dbReference type="GO" id="GO:0008137">
    <property type="term" value="F:NADH dehydrogenase (ubiquinone) activity"/>
    <property type="evidence" value="ECO:0007669"/>
    <property type="project" value="InterPro"/>
</dbReference>
<evidence type="ECO:0000313" key="15">
    <source>
        <dbReference type="Proteomes" id="UP000295937"/>
    </source>
</evidence>
<evidence type="ECO:0000256" key="7">
    <source>
        <dbReference type="ARBA" id="ARBA00025189"/>
    </source>
</evidence>
<dbReference type="Pfam" id="PF00361">
    <property type="entry name" value="Proton_antipo_M"/>
    <property type="match status" value="1"/>
</dbReference>
<evidence type="ECO:0000256" key="9">
    <source>
        <dbReference type="ARBA" id="ARBA00031584"/>
    </source>
</evidence>
<dbReference type="GO" id="GO:0048039">
    <property type="term" value="F:ubiquinone binding"/>
    <property type="evidence" value="ECO:0007669"/>
    <property type="project" value="TreeGrafter"/>
</dbReference>
<dbReference type="PRINTS" id="PR01437">
    <property type="entry name" value="NUOXDRDTASE4"/>
</dbReference>
<feature type="transmembrane region" description="Helical" evidence="12">
    <location>
        <begin position="85"/>
        <end position="104"/>
    </location>
</feature>
<keyword evidence="5 12" id="KW-1133">Transmembrane helix</keyword>
<dbReference type="InterPro" id="IPR010227">
    <property type="entry name" value="NADH_Q_OxRdtase_chainM/4"/>
</dbReference>
<comment type="caution">
    <text evidence="14">The sequence shown here is derived from an EMBL/GenBank/DDBJ whole genome shotgun (WGS) entry which is preliminary data.</text>
</comment>
<feature type="transmembrane region" description="Helical" evidence="12">
    <location>
        <begin position="221"/>
        <end position="245"/>
    </location>
</feature>
<evidence type="ECO:0000256" key="12">
    <source>
        <dbReference type="SAM" id="Phobius"/>
    </source>
</evidence>
<organism evidence="14 15">
    <name type="scientific">Candidatus Pantoea edessiphila</name>
    <dbReference type="NCBI Taxonomy" id="2044610"/>
    <lineage>
        <taxon>Bacteria</taxon>
        <taxon>Pseudomonadati</taxon>
        <taxon>Pseudomonadota</taxon>
        <taxon>Gammaproteobacteria</taxon>
        <taxon>Enterobacterales</taxon>
        <taxon>Erwiniaceae</taxon>
        <taxon>Pantoea</taxon>
    </lineage>
</organism>
<feature type="transmembrane region" description="Helical" evidence="12">
    <location>
        <begin position="30"/>
        <end position="48"/>
    </location>
</feature>
<evidence type="ECO:0000256" key="11">
    <source>
        <dbReference type="RuleBase" id="RU000320"/>
    </source>
</evidence>
<keyword evidence="6 12" id="KW-0472">Membrane</keyword>
<feature type="transmembrane region" description="Helical" evidence="12">
    <location>
        <begin position="418"/>
        <end position="441"/>
    </location>
</feature>
<evidence type="ECO:0000256" key="1">
    <source>
        <dbReference type="ARBA" id="ARBA00004127"/>
    </source>
</evidence>
<name>A0A2P5T2V8_9GAMM</name>
<comment type="subunit">
    <text evidence="8">Composed of 13 different subunits. Subunits NuoA, H, J, K, L, M, N constitute the membrane sector of the complex.</text>
</comment>
<feature type="transmembrane region" description="Helical" evidence="12">
    <location>
        <begin position="6"/>
        <end position="23"/>
    </location>
</feature>
<dbReference type="InterPro" id="IPR001750">
    <property type="entry name" value="ND/Mrp_TM"/>
</dbReference>
<feature type="transmembrane region" description="Helical" evidence="12">
    <location>
        <begin position="337"/>
        <end position="360"/>
    </location>
</feature>
<evidence type="ECO:0000256" key="10">
    <source>
        <dbReference type="ARBA" id="ARBA00032798"/>
    </source>
</evidence>
<feature type="transmembrane region" description="Helical" evidence="12">
    <location>
        <begin position="462"/>
        <end position="479"/>
    </location>
</feature>
<dbReference type="PANTHER" id="PTHR43507">
    <property type="entry name" value="NADH-UBIQUINONE OXIDOREDUCTASE CHAIN 4"/>
    <property type="match status" value="1"/>
</dbReference>
<dbReference type="PANTHER" id="PTHR43507:SF1">
    <property type="entry name" value="NADH-UBIQUINONE OXIDOREDUCTASE CHAIN 4"/>
    <property type="match status" value="1"/>
</dbReference>
<dbReference type="GO" id="GO:0042773">
    <property type="term" value="P:ATP synthesis coupled electron transport"/>
    <property type="evidence" value="ECO:0007669"/>
    <property type="project" value="InterPro"/>
</dbReference>
<feature type="transmembrane region" description="Helical" evidence="12">
    <location>
        <begin position="381"/>
        <end position="398"/>
    </location>
</feature>
<gene>
    <name evidence="14" type="ORF">CRV09_01060</name>
</gene>
<dbReference type="GO" id="GO:0016020">
    <property type="term" value="C:membrane"/>
    <property type="evidence" value="ECO:0007669"/>
    <property type="project" value="UniProtKB-SubCell"/>
</dbReference>
<dbReference type="GO" id="GO:0012505">
    <property type="term" value="C:endomembrane system"/>
    <property type="evidence" value="ECO:0007669"/>
    <property type="project" value="UniProtKB-SubCell"/>
</dbReference>